<evidence type="ECO:0000313" key="2">
    <source>
        <dbReference type="Proteomes" id="UP001519288"/>
    </source>
</evidence>
<protein>
    <recommendedName>
        <fullName evidence="3">ABC transporter ATP-binding protein</fullName>
    </recommendedName>
</protein>
<name>A0ABS4JFD4_9BACL</name>
<keyword evidence="2" id="KW-1185">Reference proteome</keyword>
<dbReference type="Proteomes" id="UP001519288">
    <property type="component" value="Unassembled WGS sequence"/>
</dbReference>
<accession>A0ABS4JFD4</accession>
<organism evidence="1 2">
    <name type="scientific">Paenibacillus shirakamiensis</name>
    <dbReference type="NCBI Taxonomy" id="1265935"/>
    <lineage>
        <taxon>Bacteria</taxon>
        <taxon>Bacillati</taxon>
        <taxon>Bacillota</taxon>
        <taxon>Bacilli</taxon>
        <taxon>Bacillales</taxon>
        <taxon>Paenibacillaceae</taxon>
        <taxon>Paenibacillus</taxon>
    </lineage>
</organism>
<comment type="caution">
    <text evidence="1">The sequence shown here is derived from an EMBL/GenBank/DDBJ whole genome shotgun (WGS) entry which is preliminary data.</text>
</comment>
<proteinExistence type="predicted"/>
<gene>
    <name evidence="1" type="ORF">J2Z69_000865</name>
</gene>
<reference evidence="1 2" key="1">
    <citation type="submission" date="2021-03" db="EMBL/GenBank/DDBJ databases">
        <title>Genomic Encyclopedia of Type Strains, Phase IV (KMG-IV): sequencing the most valuable type-strain genomes for metagenomic binning, comparative biology and taxonomic classification.</title>
        <authorList>
            <person name="Goeker M."/>
        </authorList>
    </citation>
    <scope>NUCLEOTIDE SEQUENCE [LARGE SCALE GENOMIC DNA]</scope>
    <source>
        <strain evidence="1 2">DSM 26806</strain>
    </source>
</reference>
<dbReference type="EMBL" id="JAGGLD010000001">
    <property type="protein sequence ID" value="MBP1999846.1"/>
    <property type="molecule type" value="Genomic_DNA"/>
</dbReference>
<sequence>METDPSPAVSPDSHRIGVENLTFSYVARGVPTIII</sequence>
<evidence type="ECO:0000313" key="1">
    <source>
        <dbReference type="EMBL" id="MBP1999846.1"/>
    </source>
</evidence>
<evidence type="ECO:0008006" key="3">
    <source>
        <dbReference type="Google" id="ProtNLM"/>
    </source>
</evidence>